<feature type="chain" id="PRO_5046216267" evidence="1">
    <location>
        <begin position="17"/>
        <end position="355"/>
    </location>
</feature>
<dbReference type="EMBL" id="CAUYUJ010021127">
    <property type="protein sequence ID" value="CAK0902844.1"/>
    <property type="molecule type" value="Genomic_DNA"/>
</dbReference>
<evidence type="ECO:0000313" key="3">
    <source>
        <dbReference type="Proteomes" id="UP001189429"/>
    </source>
</evidence>
<accession>A0ABN9XSG6</accession>
<name>A0ABN9XSG6_9DINO</name>
<feature type="signal peptide" evidence="1">
    <location>
        <begin position="1"/>
        <end position="16"/>
    </location>
</feature>
<proteinExistence type="predicted"/>
<reference evidence="2" key="1">
    <citation type="submission" date="2023-10" db="EMBL/GenBank/DDBJ databases">
        <authorList>
            <person name="Chen Y."/>
            <person name="Shah S."/>
            <person name="Dougan E. K."/>
            <person name="Thang M."/>
            <person name="Chan C."/>
        </authorList>
    </citation>
    <scope>NUCLEOTIDE SEQUENCE [LARGE SCALE GENOMIC DNA]</scope>
</reference>
<feature type="non-terminal residue" evidence="2">
    <location>
        <position position="1"/>
    </location>
</feature>
<gene>
    <name evidence="2" type="ORF">PCOR1329_LOCUS79332</name>
</gene>
<sequence>VVALFAFCLHLCGLSAQGVGEEAIGVQCATVHSQADAVMWVEHGLSVLRARGIPDFHVESQIDALTYSTAFSGIDAPGTALAFLSSAFNIDTAKHLWAVEADQECQREHRLHPHAPEHIMPDMLSAVTTSVRGLVDQHSGRVPLIALTDALKTGRMARQAAQCILHPGRSCLYCKAHVHIAGTPCIDFSADGKRKLLSGDCLAPLIAWLAQRLTWVLNKGCYRTPLMKWPEAVPLFERECMLSYRDFLVVSEEEIHDLLKWKRNWKSKMRMTSKSSTNDDLPKECLARYEIEFLVAGVQKLGCHGVVSLTQSPCLNVISKAGEMFTLTTKNFLNWIIERSRPMTAEEMLAFQGFP</sequence>
<protein>
    <submittedName>
        <fullName evidence="2">Uncharacterized protein</fullName>
    </submittedName>
</protein>
<keyword evidence="1" id="KW-0732">Signal</keyword>
<organism evidence="2 3">
    <name type="scientific">Prorocentrum cordatum</name>
    <dbReference type="NCBI Taxonomy" id="2364126"/>
    <lineage>
        <taxon>Eukaryota</taxon>
        <taxon>Sar</taxon>
        <taxon>Alveolata</taxon>
        <taxon>Dinophyceae</taxon>
        <taxon>Prorocentrales</taxon>
        <taxon>Prorocentraceae</taxon>
        <taxon>Prorocentrum</taxon>
    </lineage>
</organism>
<evidence type="ECO:0000256" key="1">
    <source>
        <dbReference type="SAM" id="SignalP"/>
    </source>
</evidence>
<comment type="caution">
    <text evidence="2">The sequence shown here is derived from an EMBL/GenBank/DDBJ whole genome shotgun (WGS) entry which is preliminary data.</text>
</comment>
<evidence type="ECO:0000313" key="2">
    <source>
        <dbReference type="EMBL" id="CAK0902844.1"/>
    </source>
</evidence>
<keyword evidence="3" id="KW-1185">Reference proteome</keyword>
<feature type="non-terminal residue" evidence="2">
    <location>
        <position position="355"/>
    </location>
</feature>
<dbReference type="Proteomes" id="UP001189429">
    <property type="component" value="Unassembled WGS sequence"/>
</dbReference>